<dbReference type="GO" id="GO:0050920">
    <property type="term" value="P:regulation of chemotaxis"/>
    <property type="evidence" value="ECO:0007669"/>
    <property type="project" value="InterPro"/>
</dbReference>
<evidence type="ECO:0000256" key="2">
    <source>
        <dbReference type="ARBA" id="ARBA00005908"/>
    </source>
</evidence>
<evidence type="ECO:0000256" key="4">
    <source>
        <dbReference type="ARBA" id="ARBA00022490"/>
    </source>
</evidence>
<dbReference type="Pfam" id="PF04344">
    <property type="entry name" value="CheZ"/>
    <property type="match status" value="1"/>
</dbReference>
<dbReference type="PANTHER" id="PTHR43693">
    <property type="entry name" value="PROTEIN PHOSPHATASE CHEZ"/>
    <property type="match status" value="1"/>
</dbReference>
<feature type="site" description="Enhances dephosphorylation of CheY-P" evidence="11">
    <location>
        <position position="179"/>
    </location>
</feature>
<dbReference type="FunFam" id="1.10.287.500:FF:000003">
    <property type="entry name" value="Protein phosphatase CheZ"/>
    <property type="match status" value="1"/>
</dbReference>
<comment type="caution">
    <text evidence="13">The sequence shown here is derived from an EMBL/GenBank/DDBJ whole genome shotgun (WGS) entry which is preliminary data.</text>
</comment>
<accession>A0A7X4RTE0</accession>
<evidence type="ECO:0000313" key="13">
    <source>
        <dbReference type="EMBL" id="MZI92122.1"/>
    </source>
</evidence>
<comment type="subcellular location">
    <subcellularLocation>
        <location evidence="1 10">Cytoplasm</location>
    </subcellularLocation>
</comment>
<dbReference type="InterPro" id="IPR050992">
    <property type="entry name" value="CheZ_family_phosphatases"/>
</dbReference>
<dbReference type="EC" id="3.1.3.-" evidence="10"/>
<evidence type="ECO:0000256" key="8">
    <source>
        <dbReference type="ARBA" id="ARBA00022912"/>
    </source>
</evidence>
<dbReference type="Proteomes" id="UP000462621">
    <property type="component" value="Unassembled WGS sequence"/>
</dbReference>
<dbReference type="GO" id="GO:0006935">
    <property type="term" value="P:chemotaxis"/>
    <property type="evidence" value="ECO:0007669"/>
    <property type="project" value="UniProtKB-KW"/>
</dbReference>
<dbReference type="PANTHER" id="PTHR43693:SF1">
    <property type="entry name" value="PROTEIN PHOSPHATASE CHEZ"/>
    <property type="match status" value="1"/>
</dbReference>
<feature type="region of interest" description="Disordered" evidence="12">
    <location>
        <begin position="209"/>
        <end position="251"/>
    </location>
</feature>
<dbReference type="PIRSF" id="PIRSF002884">
    <property type="entry name" value="CheZ"/>
    <property type="match status" value="1"/>
</dbReference>
<keyword evidence="7 10" id="KW-0378">Hydrolase</keyword>
<dbReference type="Gene3D" id="1.10.287.500">
    <property type="entry name" value="Helix hairpin bin"/>
    <property type="match status" value="1"/>
</dbReference>
<evidence type="ECO:0000256" key="5">
    <source>
        <dbReference type="ARBA" id="ARBA00022500"/>
    </source>
</evidence>
<organism evidence="13 14">
    <name type="scientific">Vibrio eleionomae</name>
    <dbReference type="NCBI Taxonomy" id="2653505"/>
    <lineage>
        <taxon>Bacteria</taxon>
        <taxon>Pseudomonadati</taxon>
        <taxon>Pseudomonadota</taxon>
        <taxon>Gammaproteobacteria</taxon>
        <taxon>Vibrionales</taxon>
        <taxon>Vibrionaceae</taxon>
        <taxon>Vibrio</taxon>
    </lineage>
</organism>
<evidence type="ECO:0000256" key="11">
    <source>
        <dbReference type="PIRSR" id="PIRSR002884-1"/>
    </source>
</evidence>
<comment type="function">
    <text evidence="10">Plays an important role in bacterial chemotaxis signal transduction pathway by accelerating the dephosphorylation of phosphorylated CheY (CheY-P).</text>
</comment>
<dbReference type="RefSeq" id="WP_161153430.1">
    <property type="nucleotide sequence ID" value="NZ_WEKT01000003.1"/>
</dbReference>
<gene>
    <name evidence="13" type="ORF">F9817_02735</name>
</gene>
<evidence type="ECO:0000256" key="3">
    <source>
        <dbReference type="ARBA" id="ARBA00018484"/>
    </source>
</evidence>
<evidence type="ECO:0000256" key="9">
    <source>
        <dbReference type="ARBA" id="ARBA00029599"/>
    </source>
</evidence>
<comment type="similarity">
    <text evidence="2 10">Belongs to the CheZ family.</text>
</comment>
<dbReference type="InterPro" id="IPR007439">
    <property type="entry name" value="Chemotax_Pase_CheZ"/>
</dbReference>
<reference evidence="13 14" key="1">
    <citation type="submission" date="2019-10" db="EMBL/GenBank/DDBJ databases">
        <title>Vibrio sp. nov. isolated from a shrimp pond.</title>
        <authorList>
            <person name="Gomez-Gil B."/>
            <person name="Enciso-Ibarra J."/>
            <person name="Enciso-Ibarra K."/>
            <person name="Bolan-Mejia C."/>
        </authorList>
    </citation>
    <scope>NUCLEOTIDE SEQUENCE [LARGE SCALE GENOMIC DNA]</scope>
    <source>
        <strain evidence="13 14">CAIM 722</strain>
    </source>
</reference>
<dbReference type="EMBL" id="WEKT01000003">
    <property type="protein sequence ID" value="MZI92122.1"/>
    <property type="molecule type" value="Genomic_DNA"/>
</dbReference>
<dbReference type="AlphaFoldDB" id="A0A7X4RTE0"/>
<evidence type="ECO:0000313" key="14">
    <source>
        <dbReference type="Proteomes" id="UP000462621"/>
    </source>
</evidence>
<dbReference type="GO" id="GO:0005737">
    <property type="term" value="C:cytoplasm"/>
    <property type="evidence" value="ECO:0007669"/>
    <property type="project" value="UniProtKB-SubCell"/>
</dbReference>
<protein>
    <recommendedName>
        <fullName evidence="3 10">Protein phosphatase CheZ</fullName>
        <ecNumber evidence="10">3.1.3.-</ecNumber>
    </recommendedName>
    <alternativeName>
        <fullName evidence="9 10">Chemotaxis protein CheZ</fullName>
    </alternativeName>
</protein>
<evidence type="ECO:0000256" key="7">
    <source>
        <dbReference type="ARBA" id="ARBA00022801"/>
    </source>
</evidence>
<keyword evidence="4 10" id="KW-0963">Cytoplasm</keyword>
<comment type="subunit">
    <text evidence="10">Homodimer.</text>
</comment>
<dbReference type="GO" id="GO:0004721">
    <property type="term" value="F:phosphoprotein phosphatase activity"/>
    <property type="evidence" value="ECO:0007669"/>
    <property type="project" value="UniProtKB-KW"/>
</dbReference>
<evidence type="ECO:0000256" key="6">
    <source>
        <dbReference type="ARBA" id="ARBA00022779"/>
    </source>
</evidence>
<keyword evidence="14" id="KW-1185">Reference proteome</keyword>
<name>A0A7X4RTE0_9VIBR</name>
<dbReference type="GO" id="GO:0009288">
    <property type="term" value="C:bacterial-type flagellum"/>
    <property type="evidence" value="ECO:0007669"/>
    <property type="project" value="InterPro"/>
</dbReference>
<keyword evidence="6 10" id="KW-0283">Flagellar rotation</keyword>
<dbReference type="SUPFAM" id="SSF75708">
    <property type="entry name" value="Chemotaxis phosphatase CheZ"/>
    <property type="match status" value="1"/>
</dbReference>
<evidence type="ECO:0000256" key="1">
    <source>
        <dbReference type="ARBA" id="ARBA00004496"/>
    </source>
</evidence>
<proteinExistence type="inferred from homology"/>
<sequence length="251" mass="28154">MISLEQAKELVQLVENGLQDEASALVAHMHVSTQDPGALEDALKHDPMLQEIGTLTRELHDSLKHFHIDDRMTELANDEIPDARDRLNYVIEKTEVAANKTMDAVDCCMPIADRMHESLLQVRPQWNQLMNGKIDLAEFKALCHRIDELLCLVEGDSSQLRGQLTEILMAQDFQDLTGQIIRRVISLVTEVEKRLVDILTVFSGNQVESTKAEDKDNSATEAEGPIMNPHEREDAVASQDEVDDLLSSLGF</sequence>
<keyword evidence="8 10" id="KW-0904">Protein phosphatase</keyword>
<dbReference type="GO" id="GO:0097588">
    <property type="term" value="P:archaeal or bacterial-type flagellum-dependent cell motility"/>
    <property type="evidence" value="ECO:0007669"/>
    <property type="project" value="UniProtKB-KW"/>
</dbReference>
<evidence type="ECO:0000256" key="12">
    <source>
        <dbReference type="SAM" id="MobiDB-lite"/>
    </source>
</evidence>
<keyword evidence="5 10" id="KW-0145">Chemotaxis</keyword>
<evidence type="ECO:0000256" key="10">
    <source>
        <dbReference type="PIRNR" id="PIRNR002884"/>
    </source>
</evidence>